<comment type="caution">
    <text evidence="1">The sequence shown here is derived from an EMBL/GenBank/DDBJ whole genome shotgun (WGS) entry which is preliminary data.</text>
</comment>
<proteinExistence type="predicted"/>
<sequence>MKVGGSPKSLSLPLFLGGAVFAGSSEGRLVSGRAL</sequence>
<protein>
    <submittedName>
        <fullName evidence="1">Uncharacterized protein</fullName>
    </submittedName>
</protein>
<organism evidence="1 2">
    <name type="scientific">Streptomyces aurantiacus JA 4570</name>
    <dbReference type="NCBI Taxonomy" id="1286094"/>
    <lineage>
        <taxon>Bacteria</taxon>
        <taxon>Bacillati</taxon>
        <taxon>Actinomycetota</taxon>
        <taxon>Actinomycetes</taxon>
        <taxon>Kitasatosporales</taxon>
        <taxon>Streptomycetaceae</taxon>
        <taxon>Streptomyces</taxon>
        <taxon>Streptomyces aurantiacus group</taxon>
    </lineage>
</organism>
<name>S3ZRS0_9ACTN</name>
<accession>S3ZRS0</accession>
<dbReference type="Proteomes" id="UP000014629">
    <property type="component" value="Unassembled WGS sequence"/>
</dbReference>
<evidence type="ECO:0000313" key="2">
    <source>
        <dbReference type="Proteomes" id="UP000014629"/>
    </source>
</evidence>
<evidence type="ECO:0000313" key="1">
    <source>
        <dbReference type="EMBL" id="EPH41085.1"/>
    </source>
</evidence>
<dbReference type="EMBL" id="AOPZ01000342">
    <property type="protein sequence ID" value="EPH41085.1"/>
    <property type="molecule type" value="Genomic_DNA"/>
</dbReference>
<dbReference type="AlphaFoldDB" id="S3ZRS0"/>
<keyword evidence="2" id="KW-1185">Reference proteome</keyword>
<reference evidence="1 2" key="1">
    <citation type="submission" date="2013-02" db="EMBL/GenBank/DDBJ databases">
        <title>Draft Genome Sequence of Streptomyces aurantiacus, Which Produces Setomimycin.</title>
        <authorList>
            <person name="Gruening B.A."/>
            <person name="Praeg A."/>
            <person name="Erxleben A."/>
            <person name="Guenther S."/>
            <person name="Mueller M."/>
        </authorList>
    </citation>
    <scope>NUCLEOTIDE SEQUENCE [LARGE SCALE GENOMIC DNA]</scope>
    <source>
        <strain evidence="1 2">JA 4570</strain>
    </source>
</reference>
<gene>
    <name evidence="1" type="ORF">STRAU_5852</name>
</gene>